<evidence type="ECO:0000313" key="2">
    <source>
        <dbReference type="Proteomes" id="UP001172386"/>
    </source>
</evidence>
<dbReference type="Proteomes" id="UP001172386">
    <property type="component" value="Unassembled WGS sequence"/>
</dbReference>
<protein>
    <submittedName>
        <fullName evidence="1">Uncharacterized protein</fullName>
    </submittedName>
</protein>
<comment type="caution">
    <text evidence="1">The sequence shown here is derived from an EMBL/GenBank/DDBJ whole genome shotgun (WGS) entry which is preliminary data.</text>
</comment>
<evidence type="ECO:0000313" key="1">
    <source>
        <dbReference type="EMBL" id="KAJ9658698.1"/>
    </source>
</evidence>
<reference evidence="1" key="1">
    <citation type="submission" date="2022-10" db="EMBL/GenBank/DDBJ databases">
        <title>Culturing micro-colonial fungi from biological soil crusts in the Mojave desert and describing Neophaeococcomyces mojavensis, and introducing the new genera and species Taxawa tesnikishii.</title>
        <authorList>
            <person name="Kurbessoian T."/>
            <person name="Stajich J.E."/>
        </authorList>
    </citation>
    <scope>NUCLEOTIDE SEQUENCE</scope>
    <source>
        <strain evidence="1">JES_112</strain>
    </source>
</reference>
<accession>A0ACC3ABK1</accession>
<organism evidence="1 2">
    <name type="scientific">Neophaeococcomyces mojaviensis</name>
    <dbReference type="NCBI Taxonomy" id="3383035"/>
    <lineage>
        <taxon>Eukaryota</taxon>
        <taxon>Fungi</taxon>
        <taxon>Dikarya</taxon>
        <taxon>Ascomycota</taxon>
        <taxon>Pezizomycotina</taxon>
        <taxon>Eurotiomycetes</taxon>
        <taxon>Chaetothyriomycetidae</taxon>
        <taxon>Chaetothyriales</taxon>
        <taxon>Chaetothyriales incertae sedis</taxon>
        <taxon>Neophaeococcomyces</taxon>
    </lineage>
</organism>
<keyword evidence="2" id="KW-1185">Reference proteome</keyword>
<sequence length="360" mass="40521">MDATVTVYHRDSVALSEVPSLESLGSNTSRRWAGYSHLLYCSPEKEESQLISTYEIDTYPISRFSSSSTSPNSSHESLDILSIPSQRHNRASSSITVPTWPTSNRTSRSTSSTYPRYADDHYPLITTVTDASTDTVLQMAHAYNAYIRALNSCYNHASVISDEQVPDFLLFNQTLFNILSRHLETEQQYILPLLHKPVQHPRASLRKAVLINDDHTFLGAFHAWANYIHDPATSNNFSSDYIRLQISTFAPILVQHLHDEVSGLGALVSDGVLIQKHLTRIWSKVADTVSANLDLYTDAVLLVGCHDKDFTINGHRADQEYPRLPIGTTTMVKKWHSRKYSGAWRFCSSDFSGKRRLISA</sequence>
<proteinExistence type="predicted"/>
<name>A0ACC3ABK1_9EURO</name>
<dbReference type="EMBL" id="JAPDRQ010000048">
    <property type="protein sequence ID" value="KAJ9658698.1"/>
    <property type="molecule type" value="Genomic_DNA"/>
</dbReference>
<gene>
    <name evidence="1" type="ORF">H2198_003576</name>
</gene>